<dbReference type="CDD" id="cd19086">
    <property type="entry name" value="AKR_AKR11C1"/>
    <property type="match status" value="1"/>
</dbReference>
<dbReference type="SUPFAM" id="SSF51430">
    <property type="entry name" value="NAD(P)-linked oxidoreductase"/>
    <property type="match status" value="1"/>
</dbReference>
<dbReference type="EMBL" id="CP036273">
    <property type="protein sequence ID" value="QDU18279.1"/>
    <property type="molecule type" value="Genomic_DNA"/>
</dbReference>
<dbReference type="GO" id="GO:0016491">
    <property type="term" value="F:oxidoreductase activity"/>
    <property type="evidence" value="ECO:0007669"/>
    <property type="project" value="UniProtKB-KW"/>
</dbReference>
<organism evidence="2 3">
    <name type="scientific">Urbifossiella limnaea</name>
    <dbReference type="NCBI Taxonomy" id="2528023"/>
    <lineage>
        <taxon>Bacteria</taxon>
        <taxon>Pseudomonadati</taxon>
        <taxon>Planctomycetota</taxon>
        <taxon>Planctomycetia</taxon>
        <taxon>Gemmatales</taxon>
        <taxon>Gemmataceae</taxon>
        <taxon>Urbifossiella</taxon>
    </lineage>
</organism>
<dbReference type="Pfam" id="PF00248">
    <property type="entry name" value="Aldo_ket_red"/>
    <property type="match status" value="1"/>
</dbReference>
<dbReference type="KEGG" id="uli:ETAA1_01640"/>
<protein>
    <submittedName>
        <fullName evidence="2">General stress protein 69</fullName>
        <ecNumber evidence="2">1.1.1.-</ecNumber>
    </submittedName>
</protein>
<evidence type="ECO:0000259" key="1">
    <source>
        <dbReference type="Pfam" id="PF00248"/>
    </source>
</evidence>
<dbReference type="InterPro" id="IPR053135">
    <property type="entry name" value="AKR2_Oxidoreductase"/>
</dbReference>
<reference evidence="2 3" key="1">
    <citation type="submission" date="2019-02" db="EMBL/GenBank/DDBJ databases">
        <title>Deep-cultivation of Planctomycetes and their phenomic and genomic characterization uncovers novel biology.</title>
        <authorList>
            <person name="Wiegand S."/>
            <person name="Jogler M."/>
            <person name="Boedeker C."/>
            <person name="Pinto D."/>
            <person name="Vollmers J."/>
            <person name="Rivas-Marin E."/>
            <person name="Kohn T."/>
            <person name="Peeters S.H."/>
            <person name="Heuer A."/>
            <person name="Rast P."/>
            <person name="Oberbeckmann S."/>
            <person name="Bunk B."/>
            <person name="Jeske O."/>
            <person name="Meyerdierks A."/>
            <person name="Storesund J.E."/>
            <person name="Kallscheuer N."/>
            <person name="Luecker S."/>
            <person name="Lage O.M."/>
            <person name="Pohl T."/>
            <person name="Merkel B.J."/>
            <person name="Hornburger P."/>
            <person name="Mueller R.-W."/>
            <person name="Bruemmer F."/>
            <person name="Labrenz M."/>
            <person name="Spormann A.M."/>
            <person name="Op den Camp H."/>
            <person name="Overmann J."/>
            <person name="Amann R."/>
            <person name="Jetten M.S.M."/>
            <person name="Mascher T."/>
            <person name="Medema M.H."/>
            <person name="Devos D.P."/>
            <person name="Kaster A.-K."/>
            <person name="Ovreas L."/>
            <person name="Rohde M."/>
            <person name="Galperin M.Y."/>
            <person name="Jogler C."/>
        </authorList>
    </citation>
    <scope>NUCLEOTIDE SEQUENCE [LARGE SCALE GENOMIC DNA]</scope>
    <source>
        <strain evidence="2 3">ETA_A1</strain>
    </source>
</reference>
<keyword evidence="2" id="KW-0560">Oxidoreductase</keyword>
<dbReference type="Proteomes" id="UP000319576">
    <property type="component" value="Chromosome"/>
</dbReference>
<dbReference type="OrthoDB" id="9804790at2"/>
<gene>
    <name evidence="2" type="primary">yhdN_1</name>
    <name evidence="2" type="ORF">ETAA1_01640</name>
</gene>
<dbReference type="InterPro" id="IPR023210">
    <property type="entry name" value="NADP_OxRdtase_dom"/>
</dbReference>
<name>A0A517XLA8_9BACT</name>
<dbReference type="InterPro" id="IPR036812">
    <property type="entry name" value="NAD(P)_OxRdtase_dom_sf"/>
</dbReference>
<evidence type="ECO:0000313" key="3">
    <source>
        <dbReference type="Proteomes" id="UP000319576"/>
    </source>
</evidence>
<dbReference type="AlphaFoldDB" id="A0A517XLA8"/>
<evidence type="ECO:0000313" key="2">
    <source>
        <dbReference type="EMBL" id="QDU18279.1"/>
    </source>
</evidence>
<dbReference type="EC" id="1.1.1.-" evidence="2"/>
<dbReference type="PANTHER" id="PTHR43312:SF1">
    <property type="entry name" value="NADP-DEPENDENT OXIDOREDUCTASE DOMAIN-CONTAINING PROTEIN"/>
    <property type="match status" value="1"/>
</dbReference>
<dbReference type="PANTHER" id="PTHR43312">
    <property type="entry name" value="D-THREO-ALDOSE 1-DEHYDROGENASE"/>
    <property type="match status" value="1"/>
</dbReference>
<dbReference type="RefSeq" id="WP_145233443.1">
    <property type="nucleotide sequence ID" value="NZ_CP036273.1"/>
</dbReference>
<proteinExistence type="predicted"/>
<feature type="domain" description="NADP-dependent oxidoreductase" evidence="1">
    <location>
        <begin position="14"/>
        <end position="314"/>
    </location>
</feature>
<dbReference type="Gene3D" id="3.20.20.100">
    <property type="entry name" value="NADP-dependent oxidoreductase domain"/>
    <property type="match status" value="1"/>
</dbReference>
<sequence length="327" mass="35367">MKLRPFGTTPVSEVGLGCWQLGGADWGDLPDADALAVLRAAADTGVTFLDTADVYGLGRSEELIGKFLKDAGRDRFFVTTKFGRFPQPGWPGNFTPAAIRAHTEASLKRLGVDAIDLTQLHCVPMSVLTNDDTWETLRALAKEGKIRRFGASVESVAEAKECIRQADCASLQLIVNVFRQSPVFELFDRCEREGVAVIVRLPLASGLLAGKYTAGTTFPPGDHRTYNRDGAAFNVGETFAGLPFETGVGLVEKLRPRVPAGWTMAEFALRWCLDHPAVTTVIPGARTVEQARANAAAADRPPLPAALHAELAAFYRAEVRPHVRGPD</sequence>
<keyword evidence="3" id="KW-1185">Reference proteome</keyword>
<accession>A0A517XLA8</accession>